<evidence type="ECO:0000313" key="4">
    <source>
        <dbReference type="Proteomes" id="UP000824065"/>
    </source>
</evidence>
<reference evidence="3" key="1">
    <citation type="journal article" date="2021" name="PeerJ">
        <title>Extensive microbial diversity within the chicken gut microbiome revealed by metagenomics and culture.</title>
        <authorList>
            <person name="Gilroy R."/>
            <person name="Ravi A."/>
            <person name="Getino M."/>
            <person name="Pursley I."/>
            <person name="Horton D.L."/>
            <person name="Alikhan N.F."/>
            <person name="Baker D."/>
            <person name="Gharbi K."/>
            <person name="Hall N."/>
            <person name="Watson M."/>
            <person name="Adriaenssens E.M."/>
            <person name="Foster-Nyarko E."/>
            <person name="Jarju S."/>
            <person name="Secka A."/>
            <person name="Antonio M."/>
            <person name="Oren A."/>
            <person name="Chaudhuri R.R."/>
            <person name="La Ragione R."/>
            <person name="Hildebrand F."/>
            <person name="Pallen M.J."/>
        </authorList>
    </citation>
    <scope>NUCLEOTIDE SEQUENCE</scope>
    <source>
        <strain evidence="3">ChiBcec16-3735</strain>
    </source>
</reference>
<evidence type="ECO:0000256" key="2">
    <source>
        <dbReference type="SAM" id="Phobius"/>
    </source>
</evidence>
<dbReference type="AlphaFoldDB" id="A0A9D2FGD2"/>
<feature type="transmembrane region" description="Helical" evidence="2">
    <location>
        <begin position="50"/>
        <end position="68"/>
    </location>
</feature>
<feature type="region of interest" description="Disordered" evidence="1">
    <location>
        <begin position="1"/>
        <end position="22"/>
    </location>
</feature>
<accession>A0A9D2FGD2</accession>
<dbReference type="Proteomes" id="UP000824065">
    <property type="component" value="Unassembled WGS sequence"/>
</dbReference>
<evidence type="ECO:0000313" key="3">
    <source>
        <dbReference type="EMBL" id="HIZ57947.1"/>
    </source>
</evidence>
<feature type="transmembrane region" description="Helical" evidence="2">
    <location>
        <begin position="88"/>
        <end position="109"/>
    </location>
</feature>
<feature type="compositionally biased region" description="Polar residues" evidence="1">
    <location>
        <begin position="1"/>
        <end position="18"/>
    </location>
</feature>
<organism evidence="3 4">
    <name type="scientific">Candidatus Faecalibacterium gallistercoris</name>
    <dbReference type="NCBI Taxonomy" id="2838579"/>
    <lineage>
        <taxon>Bacteria</taxon>
        <taxon>Bacillati</taxon>
        <taxon>Bacillota</taxon>
        <taxon>Clostridia</taxon>
        <taxon>Eubacteriales</taxon>
        <taxon>Oscillospiraceae</taxon>
        <taxon>Faecalibacterium</taxon>
    </lineage>
</organism>
<keyword evidence="2" id="KW-0812">Transmembrane</keyword>
<comment type="caution">
    <text evidence="3">The sequence shown here is derived from an EMBL/GenBank/DDBJ whole genome shotgun (WGS) entry which is preliminary data.</text>
</comment>
<keyword evidence="2" id="KW-0472">Membrane</keyword>
<gene>
    <name evidence="3" type="ORF">H9725_05120</name>
</gene>
<dbReference type="EMBL" id="DXBJ01000034">
    <property type="protein sequence ID" value="HIZ57947.1"/>
    <property type="molecule type" value="Genomic_DNA"/>
</dbReference>
<reference evidence="3" key="2">
    <citation type="submission" date="2021-04" db="EMBL/GenBank/DDBJ databases">
        <authorList>
            <person name="Gilroy R."/>
        </authorList>
    </citation>
    <scope>NUCLEOTIDE SEQUENCE</scope>
    <source>
        <strain evidence="3">ChiBcec16-3735</strain>
    </source>
</reference>
<proteinExistence type="predicted"/>
<sequence length="315" mass="36109">MDKQTNQDTTSQEESQGGNAPANIAMPVSRTTVWHQLVHTGMHLLWKYKAIWLLCIGLFFIVGVPLIINELYKHPGYVTIWSAADVLSYYGAVLGASITVGTLAVTIFFTRKQLLRESYLKNRKESWSKIEDIFITTLKAINPILPLKESMDNGQVEPSKAIIIFQRYSLACQTVIDELIAYLDHSDYLKVKDLIDQITISSKQFIQIADEEIAVYRKLQTFNGRTLAQQTIDVESKYPGSFPEEQLSFCRELLQDTDNLSYEIFSQDIGRVNAKLVTAYENSYRLLLAQKRDIFEKIDNEVQKEADSILHLWRK</sequence>
<name>A0A9D2FGD2_9FIRM</name>
<keyword evidence="2" id="KW-1133">Transmembrane helix</keyword>
<evidence type="ECO:0000256" key="1">
    <source>
        <dbReference type="SAM" id="MobiDB-lite"/>
    </source>
</evidence>
<protein>
    <submittedName>
        <fullName evidence="3">Uncharacterized protein</fullName>
    </submittedName>
</protein>